<gene>
    <name evidence="2" type="primary">dtd</name>
    <name evidence="3" type="ORF">CMN54_14470</name>
</gene>
<dbReference type="InterPro" id="IPR003732">
    <property type="entry name" value="Daa-tRNA_deacyls_DTD"/>
</dbReference>
<evidence type="ECO:0000313" key="4">
    <source>
        <dbReference type="Proteomes" id="UP000226525"/>
    </source>
</evidence>
<dbReference type="GO" id="GO:0000049">
    <property type="term" value="F:tRNA binding"/>
    <property type="evidence" value="ECO:0007669"/>
    <property type="project" value="UniProtKB-UniRule"/>
</dbReference>
<comment type="catalytic activity">
    <reaction evidence="2">
        <text>a D-aminoacyl-tRNA + H2O = a tRNA + a D-alpha-amino acid + H(+)</text>
        <dbReference type="Rhea" id="RHEA:13953"/>
        <dbReference type="Rhea" id="RHEA-COMP:10123"/>
        <dbReference type="Rhea" id="RHEA-COMP:10124"/>
        <dbReference type="ChEBI" id="CHEBI:15377"/>
        <dbReference type="ChEBI" id="CHEBI:15378"/>
        <dbReference type="ChEBI" id="CHEBI:59871"/>
        <dbReference type="ChEBI" id="CHEBI:78442"/>
        <dbReference type="ChEBI" id="CHEBI:79333"/>
        <dbReference type="EC" id="3.1.1.96"/>
    </reaction>
</comment>
<dbReference type="PANTHER" id="PTHR10472">
    <property type="entry name" value="D-TYROSYL-TRNA TYR DEACYLASE"/>
    <property type="match status" value="1"/>
</dbReference>
<feature type="short sequence motif" description="Gly-cisPro motif, important for rejection of L-amino acids" evidence="2">
    <location>
        <begin position="138"/>
        <end position="139"/>
    </location>
</feature>
<evidence type="ECO:0000256" key="2">
    <source>
        <dbReference type="HAMAP-Rule" id="MF_00518"/>
    </source>
</evidence>
<comment type="catalytic activity">
    <reaction evidence="2">
        <text>glycyl-tRNA(Ala) + H2O = tRNA(Ala) + glycine + H(+)</text>
        <dbReference type="Rhea" id="RHEA:53744"/>
        <dbReference type="Rhea" id="RHEA-COMP:9657"/>
        <dbReference type="Rhea" id="RHEA-COMP:13640"/>
        <dbReference type="ChEBI" id="CHEBI:15377"/>
        <dbReference type="ChEBI" id="CHEBI:15378"/>
        <dbReference type="ChEBI" id="CHEBI:57305"/>
        <dbReference type="ChEBI" id="CHEBI:78442"/>
        <dbReference type="ChEBI" id="CHEBI:78522"/>
    </reaction>
</comment>
<keyword evidence="2" id="KW-0694">RNA-binding</keyword>
<comment type="subunit">
    <text evidence="2">Homodimer.</text>
</comment>
<dbReference type="NCBIfam" id="TIGR00256">
    <property type="entry name" value="D-aminoacyl-tRNA deacylase"/>
    <property type="match status" value="1"/>
</dbReference>
<dbReference type="HAMAP" id="MF_00518">
    <property type="entry name" value="Deacylase_Dtd"/>
    <property type="match status" value="1"/>
</dbReference>
<keyword evidence="2" id="KW-0820">tRNA-binding</keyword>
<dbReference type="GO" id="GO:0019478">
    <property type="term" value="P:D-amino acid catabolic process"/>
    <property type="evidence" value="ECO:0007669"/>
    <property type="project" value="UniProtKB-UniRule"/>
</dbReference>
<reference evidence="4" key="1">
    <citation type="submission" date="2017-09" db="EMBL/GenBank/DDBJ databases">
        <title>The Reconstruction of 2,631 Draft Metagenome-Assembled Genomes from the Global Oceans.</title>
        <authorList>
            <person name="Tully B.J."/>
            <person name="Graham E.D."/>
            <person name="Heidelberg J.F."/>
        </authorList>
    </citation>
    <scope>NUCLEOTIDE SEQUENCE [LARGE SCALE GENOMIC DNA]</scope>
</reference>
<comment type="subcellular location">
    <subcellularLocation>
        <location evidence="2">Cytoplasm</location>
    </subcellularLocation>
</comment>
<dbReference type="EMBL" id="NZEX01000176">
    <property type="protein sequence ID" value="MAH64615.1"/>
    <property type="molecule type" value="Genomic_DNA"/>
</dbReference>
<dbReference type="GO" id="GO:0106026">
    <property type="term" value="F:Gly-tRNA(Ala) deacylase activity"/>
    <property type="evidence" value="ECO:0007669"/>
    <property type="project" value="UniProtKB-UniRule"/>
</dbReference>
<proteinExistence type="inferred from homology"/>
<name>A0A2D6YND6_9DELT</name>
<dbReference type="GO" id="GO:0005737">
    <property type="term" value="C:cytoplasm"/>
    <property type="evidence" value="ECO:0007669"/>
    <property type="project" value="UniProtKB-SubCell"/>
</dbReference>
<organism evidence="3 4">
    <name type="scientific">SAR324 cluster bacterium</name>
    <dbReference type="NCBI Taxonomy" id="2024889"/>
    <lineage>
        <taxon>Bacteria</taxon>
        <taxon>Deltaproteobacteria</taxon>
        <taxon>SAR324 cluster</taxon>
    </lineage>
</organism>
<dbReference type="AlphaFoldDB" id="A0A2D6YND6"/>
<dbReference type="EC" id="3.1.1.-" evidence="2"/>
<dbReference type="GO" id="GO:0043908">
    <property type="term" value="F:Ser(Gly)-tRNA(Ala) hydrolase activity"/>
    <property type="evidence" value="ECO:0007669"/>
    <property type="project" value="UniProtKB-UniRule"/>
</dbReference>
<dbReference type="EC" id="3.1.1.96" evidence="2"/>
<dbReference type="Gene3D" id="3.50.80.10">
    <property type="entry name" value="D-tyrosyl-tRNA(Tyr) deacylase"/>
    <property type="match status" value="1"/>
</dbReference>
<comment type="function">
    <text evidence="2">An aminoacyl-tRNA editing enzyme that deacylates mischarged D-aminoacyl-tRNAs. Also deacylates mischarged glycyl-tRNA(Ala), protecting cells against glycine mischarging by AlaRS. Acts via tRNA-based rather than protein-based catalysis; rejects L-amino acids rather than detecting D-amino acids in the active site. By recycling D-aminoacyl-tRNA to D-amino acids and free tRNA molecules, this enzyme counteracts the toxicity associated with the formation of D-aminoacyl-tRNA entities in vivo and helps enforce protein L-homochirality.</text>
</comment>
<sequence length="151" mass="16633">MRALIQRVLMSQVRVDGVTIGQIEQGLLVLLGVAPDDGVADRDWLLRKMLNLRIFADGEGRMNRSVTDIQGGLLIISQFTLFADVSQGNRPSFIRSAPPEFAESAYNDFLEKLCQNYSGSVAAGRFAANMEVELVNDGPVTLLLDSKQKNF</sequence>
<dbReference type="GO" id="GO:0051500">
    <property type="term" value="F:D-tyrosyl-tRNA(Tyr) deacylase activity"/>
    <property type="evidence" value="ECO:0007669"/>
    <property type="project" value="TreeGrafter"/>
</dbReference>
<comment type="domain">
    <text evidence="2">A Gly-cisPro motif from one monomer fits into the active site of the other monomer to allow specific chiral rejection of L-amino acids.</text>
</comment>
<keyword evidence="2" id="KW-0378">Hydrolase</keyword>
<comment type="similarity">
    <text evidence="1 2">Belongs to the DTD family.</text>
</comment>
<dbReference type="Pfam" id="PF02580">
    <property type="entry name" value="Tyr_Deacylase"/>
    <property type="match status" value="1"/>
</dbReference>
<dbReference type="SUPFAM" id="SSF69500">
    <property type="entry name" value="DTD-like"/>
    <property type="match status" value="1"/>
</dbReference>
<accession>A0A2D6YND6</accession>
<keyword evidence="2" id="KW-0963">Cytoplasm</keyword>
<protein>
    <recommendedName>
        <fullName evidence="2">D-aminoacyl-tRNA deacylase</fullName>
        <shortName evidence="2">DTD</shortName>
        <ecNumber evidence="2">3.1.1.96</ecNumber>
    </recommendedName>
    <alternativeName>
        <fullName evidence="2">Gly-tRNA(Ala) deacylase</fullName>
        <ecNumber evidence="2">3.1.1.-</ecNumber>
    </alternativeName>
</protein>
<comment type="caution">
    <text evidence="3">The sequence shown here is derived from an EMBL/GenBank/DDBJ whole genome shotgun (WGS) entry which is preliminary data.</text>
</comment>
<dbReference type="PANTHER" id="PTHR10472:SF5">
    <property type="entry name" value="D-AMINOACYL-TRNA DEACYLASE 1"/>
    <property type="match status" value="1"/>
</dbReference>
<dbReference type="Proteomes" id="UP000226525">
    <property type="component" value="Unassembled WGS sequence"/>
</dbReference>
<dbReference type="InterPro" id="IPR023509">
    <property type="entry name" value="DTD-like_sf"/>
</dbReference>
<dbReference type="FunFam" id="3.50.80.10:FF:000001">
    <property type="entry name" value="D-aminoacyl-tRNA deacylase"/>
    <property type="match status" value="1"/>
</dbReference>
<evidence type="ECO:0000256" key="1">
    <source>
        <dbReference type="ARBA" id="ARBA00009673"/>
    </source>
</evidence>
<evidence type="ECO:0000313" key="3">
    <source>
        <dbReference type="EMBL" id="MAH64615.1"/>
    </source>
</evidence>